<reference evidence="3" key="1">
    <citation type="submission" date="2021-12" db="EMBL/GenBank/DDBJ databases">
        <authorList>
            <person name="Lee J.-H."/>
            <person name="Kim S.-B."/>
        </authorList>
    </citation>
    <scope>NUCLEOTIDE SEQUENCE</scope>
    <source>
        <strain evidence="3">NR30</strain>
    </source>
</reference>
<dbReference type="PANTHER" id="PTHR21666">
    <property type="entry name" value="PEPTIDASE-RELATED"/>
    <property type="match status" value="1"/>
</dbReference>
<dbReference type="CDD" id="cd12797">
    <property type="entry name" value="M23_peptidase"/>
    <property type="match status" value="1"/>
</dbReference>
<dbReference type="Proteomes" id="UP001108029">
    <property type="component" value="Unassembled WGS sequence"/>
</dbReference>
<comment type="caution">
    <text evidence="3">The sequence shown here is derived from an EMBL/GenBank/DDBJ whole genome shotgun (WGS) entry which is preliminary data.</text>
</comment>
<feature type="domain" description="M23ase beta-sheet core" evidence="2">
    <location>
        <begin position="302"/>
        <end position="396"/>
    </location>
</feature>
<evidence type="ECO:0000256" key="1">
    <source>
        <dbReference type="SAM" id="MobiDB-lite"/>
    </source>
</evidence>
<sequence>MRDTTGESVTPRRAGRPDPGPAGAAAQALYRFLTAEAADREHLAPRVVAAVGRARLDEIVDVTLARIGDVTGIRDSRDGLVIEGTTGRALAFAVSQDGLRLDELLIQPGAYRPPRLRIPPEVRGAFGWIVLALLLVLRIEACWDAPSRIVWCGRVLMVVAGYVALEGWFTPARLPWWIRRPVEAGALVALASAWRLPGLPVSGGNAAEPVVGLVLVGVLGALLVRARRHRWGTAVSRPLVFPLRGGRWYIAQGGGRGLNHHFAFPEQRGALDILQVGPGGARARHRARGDRAGGKNMSYLVYGQPVHAPCDGTVVSAADHIDDQEPGLIRYQPRYGNHVWIDTGAEIVKLVHLRPGTVTVAKGDTVRAGQVLGEVGNSGNSTEPHLHIHAERDGVGLDLEFEGVSGPLCRGRTVRS</sequence>
<feature type="region of interest" description="Disordered" evidence="1">
    <location>
        <begin position="1"/>
        <end position="22"/>
    </location>
</feature>
<dbReference type="PANTHER" id="PTHR21666:SF285">
    <property type="entry name" value="M23 FAMILY METALLOPEPTIDASE"/>
    <property type="match status" value="1"/>
</dbReference>
<dbReference type="GO" id="GO:0004222">
    <property type="term" value="F:metalloendopeptidase activity"/>
    <property type="evidence" value="ECO:0007669"/>
    <property type="project" value="TreeGrafter"/>
</dbReference>
<dbReference type="InterPro" id="IPR050570">
    <property type="entry name" value="Cell_wall_metabolism_enzyme"/>
</dbReference>
<dbReference type="Pfam" id="PF01551">
    <property type="entry name" value="Peptidase_M23"/>
    <property type="match status" value="1"/>
</dbReference>
<evidence type="ECO:0000313" key="3">
    <source>
        <dbReference type="EMBL" id="MCD9876930.1"/>
    </source>
</evidence>
<protein>
    <submittedName>
        <fullName evidence="3">M23 family metallopeptidase</fullName>
    </submittedName>
</protein>
<dbReference type="AlphaFoldDB" id="A0A9Q3ZC25"/>
<proteinExistence type="predicted"/>
<evidence type="ECO:0000259" key="2">
    <source>
        <dbReference type="Pfam" id="PF01551"/>
    </source>
</evidence>
<dbReference type="SUPFAM" id="SSF51261">
    <property type="entry name" value="Duplicated hybrid motif"/>
    <property type="match status" value="1"/>
</dbReference>
<accession>A0A9Q3ZC25</accession>
<dbReference type="EMBL" id="JAJSBI010000013">
    <property type="protein sequence ID" value="MCD9876930.1"/>
    <property type="molecule type" value="Genomic_DNA"/>
</dbReference>
<dbReference type="RefSeq" id="WP_232651074.1">
    <property type="nucleotide sequence ID" value="NZ_JAJSBI010000013.1"/>
</dbReference>
<keyword evidence="4" id="KW-1185">Reference proteome</keyword>
<dbReference type="Gene3D" id="2.70.70.10">
    <property type="entry name" value="Glucose Permease (Domain IIA)"/>
    <property type="match status" value="1"/>
</dbReference>
<dbReference type="InterPro" id="IPR011055">
    <property type="entry name" value="Dup_hybrid_motif"/>
</dbReference>
<dbReference type="InterPro" id="IPR016047">
    <property type="entry name" value="M23ase_b-sheet_dom"/>
</dbReference>
<name>A0A9Q3ZC25_9ACTN</name>
<gene>
    <name evidence="3" type="ORF">LJ657_25485</name>
</gene>
<evidence type="ECO:0000313" key="4">
    <source>
        <dbReference type="Proteomes" id="UP001108029"/>
    </source>
</evidence>
<organism evidence="3 4">
    <name type="scientific">Streptomyces guryensis</name>
    <dbReference type="NCBI Taxonomy" id="2886947"/>
    <lineage>
        <taxon>Bacteria</taxon>
        <taxon>Bacillati</taxon>
        <taxon>Actinomycetota</taxon>
        <taxon>Actinomycetes</taxon>
        <taxon>Kitasatosporales</taxon>
        <taxon>Streptomycetaceae</taxon>
        <taxon>Streptomyces</taxon>
    </lineage>
</organism>